<dbReference type="KEGG" id="malv:MALV_56970"/>
<dbReference type="Proteomes" id="UP000466906">
    <property type="component" value="Plasmid pJCM12272"/>
</dbReference>
<protein>
    <submittedName>
        <fullName evidence="1">Uncharacterized protein</fullName>
    </submittedName>
</protein>
<gene>
    <name evidence="1" type="ORF">MALV_56970</name>
</gene>
<keyword evidence="1" id="KW-0614">Plasmid</keyword>
<proteinExistence type="predicted"/>
<reference evidence="1 2" key="1">
    <citation type="journal article" date="2019" name="Emerg. Microbes Infect.">
        <title>Comprehensive subspecies identification of 175 nontuberculous mycobacteria species based on 7547 genomic profiles.</title>
        <authorList>
            <person name="Matsumoto Y."/>
            <person name="Kinjo T."/>
            <person name="Motooka D."/>
            <person name="Nabeya D."/>
            <person name="Jung N."/>
            <person name="Uechi K."/>
            <person name="Horii T."/>
            <person name="Iida T."/>
            <person name="Fujita J."/>
            <person name="Nakamura S."/>
        </authorList>
    </citation>
    <scope>NUCLEOTIDE SEQUENCE [LARGE SCALE GENOMIC DNA]</scope>
    <source>
        <strain evidence="1 2">JCM 12272</strain>
        <plasmid evidence="1">pJCM12272</plasmid>
    </source>
</reference>
<sequence>MSVGLGRVTHAMVGAEVMHKPTGALVTIERVSPPSGVYVDFGEGPELHDAEDFRR</sequence>
<dbReference type="AlphaFoldDB" id="A0A6N4V4A7"/>
<organism evidence="1 2">
    <name type="scientific">Mycolicibacterium alvei</name>
    <dbReference type="NCBI Taxonomy" id="67081"/>
    <lineage>
        <taxon>Bacteria</taxon>
        <taxon>Bacillati</taxon>
        <taxon>Actinomycetota</taxon>
        <taxon>Actinomycetes</taxon>
        <taxon>Mycobacteriales</taxon>
        <taxon>Mycobacteriaceae</taxon>
        <taxon>Mycolicibacterium</taxon>
    </lineage>
</organism>
<accession>A0A6N4V4A7</accession>
<evidence type="ECO:0000313" key="1">
    <source>
        <dbReference type="EMBL" id="BBX30572.1"/>
    </source>
</evidence>
<name>A0A6N4V4A7_9MYCO</name>
<dbReference type="EMBL" id="AP022566">
    <property type="protein sequence ID" value="BBX30572.1"/>
    <property type="molecule type" value="Genomic_DNA"/>
</dbReference>
<evidence type="ECO:0000313" key="2">
    <source>
        <dbReference type="Proteomes" id="UP000466906"/>
    </source>
</evidence>
<keyword evidence="2" id="KW-1185">Reference proteome</keyword>
<geneLocation type="plasmid" evidence="1 2">
    <name>pJCM12272</name>
</geneLocation>